<feature type="transmembrane region" description="Helical" evidence="6">
    <location>
        <begin position="38"/>
        <end position="57"/>
    </location>
</feature>
<dbReference type="InterPro" id="IPR016174">
    <property type="entry name" value="Di-haem_cyt_TM"/>
</dbReference>
<dbReference type="GO" id="GO:0022904">
    <property type="term" value="P:respiratory electron transport chain"/>
    <property type="evidence" value="ECO:0007669"/>
    <property type="project" value="InterPro"/>
</dbReference>
<dbReference type="Pfam" id="PF01292">
    <property type="entry name" value="Ni_hydr_CYTB"/>
    <property type="match status" value="1"/>
</dbReference>
<accession>A0A934TYW2</accession>
<evidence type="ECO:0000256" key="3">
    <source>
        <dbReference type="ARBA" id="ARBA00022692"/>
    </source>
</evidence>
<dbReference type="SUPFAM" id="SSF81342">
    <property type="entry name" value="Transmembrane di-heme cytochromes"/>
    <property type="match status" value="1"/>
</dbReference>
<organism evidence="8 9">
    <name type="scientific">Ruminococcus difficilis</name>
    <dbReference type="NCBI Taxonomy" id="2763069"/>
    <lineage>
        <taxon>Bacteria</taxon>
        <taxon>Bacillati</taxon>
        <taxon>Bacillota</taxon>
        <taxon>Clostridia</taxon>
        <taxon>Eubacteriales</taxon>
        <taxon>Oscillospiraceae</taxon>
        <taxon>Ruminococcus</taxon>
    </lineage>
</organism>
<feature type="transmembrane region" description="Helical" evidence="6">
    <location>
        <begin position="114"/>
        <end position="132"/>
    </location>
</feature>
<keyword evidence="2" id="KW-1003">Cell membrane</keyword>
<keyword evidence="4 6" id="KW-1133">Transmembrane helix</keyword>
<evidence type="ECO:0000256" key="5">
    <source>
        <dbReference type="ARBA" id="ARBA00023136"/>
    </source>
</evidence>
<dbReference type="AlphaFoldDB" id="A0A934TYW2"/>
<dbReference type="GO" id="GO:0009055">
    <property type="term" value="F:electron transfer activity"/>
    <property type="evidence" value="ECO:0007669"/>
    <property type="project" value="InterPro"/>
</dbReference>
<dbReference type="Proteomes" id="UP000633365">
    <property type="component" value="Unassembled WGS sequence"/>
</dbReference>
<reference evidence="8" key="1">
    <citation type="submission" date="2021-01" db="EMBL/GenBank/DDBJ databases">
        <title>Genome public.</title>
        <authorList>
            <person name="Liu C."/>
            <person name="Sun Q."/>
        </authorList>
    </citation>
    <scope>NUCLEOTIDE SEQUENCE</scope>
    <source>
        <strain evidence="8">M6</strain>
    </source>
</reference>
<evidence type="ECO:0000256" key="2">
    <source>
        <dbReference type="ARBA" id="ARBA00022475"/>
    </source>
</evidence>
<dbReference type="InterPro" id="IPR011577">
    <property type="entry name" value="Cyt_b561_bac/Ni-Hgenase"/>
</dbReference>
<protein>
    <submittedName>
        <fullName evidence="8">Cytochrome b/b6 domain-containing protein</fullName>
    </submittedName>
</protein>
<keyword evidence="5 6" id="KW-0472">Membrane</keyword>
<dbReference type="GO" id="GO:0005886">
    <property type="term" value="C:plasma membrane"/>
    <property type="evidence" value="ECO:0007669"/>
    <property type="project" value="UniProtKB-SubCell"/>
</dbReference>
<evidence type="ECO:0000313" key="8">
    <source>
        <dbReference type="EMBL" id="MBK6087926.1"/>
    </source>
</evidence>
<sequence length="225" mass="25974">MTKGNKKKTANIIIDLSMVVLMPLLMAYSLIGEEFHEIIGTLIFILFIVHHILHLKWWKAIPRGKYNAYRISITVFNIILLIVMFLQPLSGIALSKHIYTFLQLKGVAATARTIHIICAYWCYVLLSLHLGLHTDQIIQPLKSKKSFAKMKWIGRAVFILIAAYGIYAFIHRGFWGYMSGKTMFAFFDFSESRVLFIVDYLAVMTLFAVIGNYLSKLLKFRRKTK</sequence>
<gene>
    <name evidence="8" type="ORF">JKK62_04545</name>
</gene>
<keyword evidence="9" id="KW-1185">Reference proteome</keyword>
<comment type="subcellular location">
    <subcellularLocation>
        <location evidence="1">Cell membrane</location>
        <topology evidence="1">Multi-pass membrane protein</topology>
    </subcellularLocation>
</comment>
<proteinExistence type="predicted"/>
<comment type="caution">
    <text evidence="8">The sequence shown here is derived from an EMBL/GenBank/DDBJ whole genome shotgun (WGS) entry which is preliminary data.</text>
</comment>
<feature type="transmembrane region" description="Helical" evidence="6">
    <location>
        <begin position="69"/>
        <end position="94"/>
    </location>
</feature>
<feature type="transmembrane region" description="Helical" evidence="6">
    <location>
        <begin position="12"/>
        <end position="32"/>
    </location>
</feature>
<dbReference type="RefSeq" id="WP_201427075.1">
    <property type="nucleotide sequence ID" value="NZ_JAEQMG010000045.1"/>
</dbReference>
<feature type="transmembrane region" description="Helical" evidence="6">
    <location>
        <begin position="194"/>
        <end position="215"/>
    </location>
</feature>
<dbReference type="EMBL" id="JAEQMG010000045">
    <property type="protein sequence ID" value="MBK6087926.1"/>
    <property type="molecule type" value="Genomic_DNA"/>
</dbReference>
<evidence type="ECO:0000256" key="6">
    <source>
        <dbReference type="SAM" id="Phobius"/>
    </source>
</evidence>
<evidence type="ECO:0000256" key="4">
    <source>
        <dbReference type="ARBA" id="ARBA00022989"/>
    </source>
</evidence>
<name>A0A934TYW2_9FIRM</name>
<evidence type="ECO:0000313" key="9">
    <source>
        <dbReference type="Proteomes" id="UP000633365"/>
    </source>
</evidence>
<keyword evidence="3 6" id="KW-0812">Transmembrane</keyword>
<evidence type="ECO:0000256" key="1">
    <source>
        <dbReference type="ARBA" id="ARBA00004651"/>
    </source>
</evidence>
<feature type="domain" description="Cytochrome b561 bacterial/Ni-hydrogenase" evidence="7">
    <location>
        <begin position="23"/>
        <end position="134"/>
    </location>
</feature>
<evidence type="ECO:0000259" key="7">
    <source>
        <dbReference type="Pfam" id="PF01292"/>
    </source>
</evidence>
<feature type="transmembrane region" description="Helical" evidence="6">
    <location>
        <begin position="152"/>
        <end position="174"/>
    </location>
</feature>